<sequence length="332" mass="35704">MYTKSSQRTDRYSGASGSAGDGAPPSLPLLFSQYHHHDIDNPLSPPLALARVGGEGGPVFVYSDEPLMGATQGGCTSFAGGGRQDSLTSYLFPFSQRSFPGQQHISSVNGRLNNALTPPSSFSPNMTLPLAMPCAPMSLPLTPESSSSPVHRSASMPSITETRDTPVPLISALFPYHATMAAQMSHRLEIVTPPDHVLQGFILDHPECGRAVYIHLPPPHVSASDRPEYLAPHFSAVLRPHDPKLSTSPEQASSLQALDIRESLTALLDLASDSLKATSLILVLDQDDRGQEGLGDLLHSLMYVGGQVVKPGMLEGGWEWDPRRWVLVGMEL</sequence>
<evidence type="ECO:0000256" key="2">
    <source>
        <dbReference type="ARBA" id="ARBA00008796"/>
    </source>
</evidence>
<evidence type="ECO:0000313" key="6">
    <source>
        <dbReference type="EMBL" id="ORY31592.1"/>
    </source>
</evidence>
<keyword evidence="4" id="KW-0688">Ribosomal frameshifting</keyword>
<evidence type="ECO:0000256" key="5">
    <source>
        <dbReference type="SAM" id="MobiDB-lite"/>
    </source>
</evidence>
<feature type="compositionally biased region" description="Low complexity" evidence="5">
    <location>
        <begin position="13"/>
        <end position="24"/>
    </location>
</feature>
<comment type="caution">
    <text evidence="6">The sequence shown here is derived from an EMBL/GenBank/DDBJ whole genome shotgun (WGS) entry which is preliminary data.</text>
</comment>
<evidence type="ECO:0000256" key="1">
    <source>
        <dbReference type="ARBA" id="ARBA00002307"/>
    </source>
</evidence>
<dbReference type="EMBL" id="MCFC01000014">
    <property type="protein sequence ID" value="ORY31592.1"/>
    <property type="molecule type" value="Genomic_DNA"/>
</dbReference>
<gene>
    <name evidence="6" type="ORF">BCR39DRAFT_593350</name>
</gene>
<dbReference type="InterPro" id="IPR038581">
    <property type="entry name" value="ODC_AZ_sf"/>
</dbReference>
<dbReference type="GO" id="GO:0075523">
    <property type="term" value="P:viral translational frameshifting"/>
    <property type="evidence" value="ECO:0007669"/>
    <property type="project" value="UniProtKB-KW"/>
</dbReference>
<dbReference type="GO" id="GO:0008073">
    <property type="term" value="F:ornithine decarboxylase inhibitor activity"/>
    <property type="evidence" value="ECO:0007669"/>
    <property type="project" value="InterPro"/>
</dbReference>
<name>A0A1Y2B9R7_9TREE</name>
<dbReference type="InterPro" id="IPR016181">
    <property type="entry name" value="Acyl_CoA_acyltransferase"/>
</dbReference>
<dbReference type="InterPro" id="IPR002993">
    <property type="entry name" value="ODC_AZ"/>
</dbReference>
<evidence type="ECO:0000256" key="3">
    <source>
        <dbReference type="ARBA" id="ARBA00011486"/>
    </source>
</evidence>
<comment type="similarity">
    <text evidence="2">Belongs to the ODC antizyme family.</text>
</comment>
<keyword evidence="7" id="KW-1185">Reference proteome</keyword>
<dbReference type="Gene3D" id="3.40.630.60">
    <property type="match status" value="1"/>
</dbReference>
<evidence type="ECO:0000313" key="7">
    <source>
        <dbReference type="Proteomes" id="UP000193986"/>
    </source>
</evidence>
<accession>A0A1Y2B9R7</accession>
<organism evidence="6 7">
    <name type="scientific">Naematelia encephala</name>
    <dbReference type="NCBI Taxonomy" id="71784"/>
    <lineage>
        <taxon>Eukaryota</taxon>
        <taxon>Fungi</taxon>
        <taxon>Dikarya</taxon>
        <taxon>Basidiomycota</taxon>
        <taxon>Agaricomycotina</taxon>
        <taxon>Tremellomycetes</taxon>
        <taxon>Tremellales</taxon>
        <taxon>Naemateliaceae</taxon>
        <taxon>Naematelia</taxon>
    </lineage>
</organism>
<comment type="subunit">
    <text evidence="3">Interacts with ODC and thereby sterically blocks ODC homodimerization.</text>
</comment>
<comment type="function">
    <text evidence="1">Ornithine decarboxylase (ODC) antizyme protein that negatively regulates ODC activity and intracellular polyamine biosynthesis in response to increased intracellular polyamine levels. Binds to ODC monomers, inhibiting the assembly of the functional ODC homodimer, and targets the monomers for ubiquitin-independent proteolytic destruction by the 26S proteasome.</text>
</comment>
<protein>
    <submittedName>
        <fullName evidence="6">Ornithine decarboxylase antizyme-domain-containing protein</fullName>
    </submittedName>
</protein>
<feature type="region of interest" description="Disordered" evidence="5">
    <location>
        <begin position="1"/>
        <end position="27"/>
    </location>
</feature>
<evidence type="ECO:0000256" key="4">
    <source>
        <dbReference type="ARBA" id="ARBA00022758"/>
    </source>
</evidence>
<dbReference type="InParanoid" id="A0A1Y2B9R7"/>
<reference evidence="6 7" key="1">
    <citation type="submission" date="2016-07" db="EMBL/GenBank/DDBJ databases">
        <title>Pervasive Adenine N6-methylation of Active Genes in Fungi.</title>
        <authorList>
            <consortium name="DOE Joint Genome Institute"/>
            <person name="Mondo S.J."/>
            <person name="Dannebaum R.O."/>
            <person name="Kuo R.C."/>
            <person name="Labutti K."/>
            <person name="Haridas S."/>
            <person name="Kuo A."/>
            <person name="Salamov A."/>
            <person name="Ahrendt S.R."/>
            <person name="Lipzen A."/>
            <person name="Sullivan W."/>
            <person name="Andreopoulos W.B."/>
            <person name="Clum A."/>
            <person name="Lindquist E."/>
            <person name="Daum C."/>
            <person name="Ramamoorthy G.K."/>
            <person name="Gryganskyi A."/>
            <person name="Culley D."/>
            <person name="Magnuson J.K."/>
            <person name="James T.Y."/>
            <person name="O'Malley M.A."/>
            <person name="Stajich J.E."/>
            <person name="Spatafora J.W."/>
            <person name="Visel A."/>
            <person name="Grigoriev I.V."/>
        </authorList>
    </citation>
    <scope>NUCLEOTIDE SEQUENCE [LARGE SCALE GENOMIC DNA]</scope>
    <source>
        <strain evidence="6 7">68-887.2</strain>
    </source>
</reference>
<dbReference type="Proteomes" id="UP000193986">
    <property type="component" value="Unassembled WGS sequence"/>
</dbReference>
<dbReference type="AlphaFoldDB" id="A0A1Y2B9R7"/>
<dbReference type="Pfam" id="PF02100">
    <property type="entry name" value="ODC_AZ"/>
    <property type="match status" value="1"/>
</dbReference>
<feature type="region of interest" description="Disordered" evidence="5">
    <location>
        <begin position="142"/>
        <end position="162"/>
    </location>
</feature>
<proteinExistence type="inferred from homology"/>
<dbReference type="OrthoDB" id="5959761at2759"/>
<dbReference type="SUPFAM" id="SSF55729">
    <property type="entry name" value="Acyl-CoA N-acyltransferases (Nat)"/>
    <property type="match status" value="1"/>
</dbReference>